<dbReference type="SUPFAM" id="SSF56935">
    <property type="entry name" value="Porins"/>
    <property type="match status" value="1"/>
</dbReference>
<sequence length="709" mass="77755">MYKTSKKVSLLLTPIAISCSLLYASSLHAMQVIEGNDSSQAGRDDLTSVERIVVTADLSQRDLSELPASAFVIGEAAINSRQARHIQDIIGMVPNLNFSSGASRGKFLQIRGIGERSQFAEPINPSIGLFLNDIDISGIGGLATVNDIRQIEVLSGPQSVASGANSIGGIVKLVSNAPSDDLFANVNISYGQFNESRLAGTYSNALSNNISTRVSIQQTKSDGFIKNAFLNTDDTNRIDETTASIITSVALNAVSSLDISAFTFDIDNGYDIFSLDNASTLADKPGFDRVDASAGSLKYNYRFDQHKLQVSAYLLDAQTEYGFDEDWTFVGIHPDGYSSFDFYQRDIKRTGLDIKLASTIARGQNSYLLGANITDSDEDLLRQNTFFESDYLSTYERSNQSVFGQYVHVLNDKTNITSAGRVERFNTDFADAVGSSNISDTLVAASLALDYQLGENLVFASISRGYKAAGYNIDARLAADSRTFDPEYNMNYEIGVKGRAYDGLATLNLTFFYMQRDDAQVSDSVLFAIDDTGASSFADAIGNADTGTNKGFEFSGTWDIAGNWYLQTNVGYLDATFGGYTKENGEFVGIQQQAHAPKYTAYLASNWQLSTSVNWFVDIDVKDDFRLGINHDVRAPSTTVINSELTWRAMGKHAYSFKLWVKNVTDKAIVTRGFGSFPNDPRDGYSTNGPYFQFGQPRQIGVTFNYDWE</sequence>
<keyword evidence="8" id="KW-0798">TonB box</keyword>
<evidence type="ECO:0000256" key="7">
    <source>
        <dbReference type="ARBA" id="ARBA00023065"/>
    </source>
</evidence>
<evidence type="ECO:0000256" key="12">
    <source>
        <dbReference type="SAM" id="SignalP"/>
    </source>
</evidence>
<keyword evidence="12" id="KW-0732">Signal</keyword>
<evidence type="ECO:0000256" key="11">
    <source>
        <dbReference type="PROSITE-ProRule" id="PRU01360"/>
    </source>
</evidence>
<protein>
    <recommendedName>
        <fullName evidence="13">TonB-dependent receptor plug domain-containing protein</fullName>
    </recommendedName>
</protein>
<dbReference type="Gene3D" id="2.40.170.20">
    <property type="entry name" value="TonB-dependent receptor, beta-barrel domain"/>
    <property type="match status" value="1"/>
</dbReference>
<evidence type="ECO:0000256" key="8">
    <source>
        <dbReference type="ARBA" id="ARBA00023077"/>
    </source>
</evidence>
<dbReference type="InterPro" id="IPR036942">
    <property type="entry name" value="Beta-barrel_TonB_sf"/>
</dbReference>
<keyword evidence="7" id="KW-0406">Ion transport</keyword>
<reference evidence="14 15" key="1">
    <citation type="journal article" date="2012" name="J. Bacteriol.">
        <title>Genome sequence of proteorhodopsin-containing sea ice bacterium Glaciecola punicea ACAM 611T.</title>
        <authorList>
            <person name="Qin Q.-L."/>
            <person name="Xie B.-B."/>
            <person name="Shu Y.-L."/>
            <person name="Rong J.-C."/>
            <person name="Zhao D.-L."/>
            <person name="Zhang X.-Y."/>
            <person name="Chen X.-L."/>
            <person name="Zhou B.-C."/>
            <person name="Zhanga Y.-Z."/>
        </authorList>
    </citation>
    <scope>NUCLEOTIDE SEQUENCE [LARGE SCALE GENOMIC DNA]</scope>
    <source>
        <strain evidence="14 15">ACAM 611</strain>
    </source>
</reference>
<keyword evidence="5 11" id="KW-0812">Transmembrane</keyword>
<evidence type="ECO:0000313" key="14">
    <source>
        <dbReference type="EMBL" id="GAB55603.1"/>
    </source>
</evidence>
<dbReference type="PANTHER" id="PTHR32552">
    <property type="entry name" value="FERRICHROME IRON RECEPTOR-RELATED"/>
    <property type="match status" value="1"/>
</dbReference>
<dbReference type="GO" id="GO:0006826">
    <property type="term" value="P:iron ion transport"/>
    <property type="evidence" value="ECO:0007669"/>
    <property type="project" value="UniProtKB-KW"/>
</dbReference>
<dbReference type="STRING" id="56804.BAE46_12660"/>
<comment type="subcellular location">
    <subcellularLocation>
        <location evidence="1 11">Cell outer membrane</location>
        <topology evidence="1 11">Multi-pass membrane protein</topology>
    </subcellularLocation>
</comment>
<dbReference type="PROSITE" id="PS51257">
    <property type="entry name" value="PROKAR_LIPOPROTEIN"/>
    <property type="match status" value="1"/>
</dbReference>
<feature type="domain" description="TonB-dependent receptor plug" evidence="13">
    <location>
        <begin position="63"/>
        <end position="170"/>
    </location>
</feature>
<dbReference type="eggNOG" id="COG4771">
    <property type="taxonomic scope" value="Bacteria"/>
</dbReference>
<feature type="signal peptide" evidence="12">
    <location>
        <begin position="1"/>
        <end position="29"/>
    </location>
</feature>
<evidence type="ECO:0000256" key="3">
    <source>
        <dbReference type="ARBA" id="ARBA00022452"/>
    </source>
</evidence>
<evidence type="ECO:0000256" key="9">
    <source>
        <dbReference type="ARBA" id="ARBA00023136"/>
    </source>
</evidence>
<evidence type="ECO:0000313" key="15">
    <source>
        <dbReference type="Proteomes" id="UP000053586"/>
    </source>
</evidence>
<dbReference type="PANTHER" id="PTHR32552:SF81">
    <property type="entry name" value="TONB-DEPENDENT OUTER MEMBRANE RECEPTOR"/>
    <property type="match status" value="1"/>
</dbReference>
<keyword evidence="3 11" id="KW-1134">Transmembrane beta strand</keyword>
<evidence type="ECO:0000259" key="13">
    <source>
        <dbReference type="Pfam" id="PF07715"/>
    </source>
</evidence>
<dbReference type="Pfam" id="PF07715">
    <property type="entry name" value="Plug"/>
    <property type="match status" value="1"/>
</dbReference>
<reference evidence="14 15" key="2">
    <citation type="journal article" date="2017" name="Antonie Van Leeuwenhoek">
        <title>Rhizobium rhizosphaerae sp. nov., a novel species isolated from rice rhizosphere.</title>
        <authorList>
            <person name="Zhao J.J."/>
            <person name="Zhang J."/>
            <person name="Zhang R.J."/>
            <person name="Zhang C.W."/>
            <person name="Yin H.Q."/>
            <person name="Zhang X.X."/>
        </authorList>
    </citation>
    <scope>NUCLEOTIDE SEQUENCE [LARGE SCALE GENOMIC DNA]</scope>
    <source>
        <strain evidence="14 15">ACAM 611</strain>
    </source>
</reference>
<keyword evidence="4" id="KW-0410">Iron transport</keyword>
<dbReference type="OrthoDB" id="127311at2"/>
<dbReference type="EMBL" id="BAET01000013">
    <property type="protein sequence ID" value="GAB55603.1"/>
    <property type="molecule type" value="Genomic_DNA"/>
</dbReference>
<evidence type="ECO:0000256" key="10">
    <source>
        <dbReference type="ARBA" id="ARBA00023237"/>
    </source>
</evidence>
<keyword evidence="6" id="KW-0408">Iron</keyword>
<dbReference type="InterPro" id="IPR012910">
    <property type="entry name" value="Plug_dom"/>
</dbReference>
<keyword evidence="2 11" id="KW-0813">Transport</keyword>
<evidence type="ECO:0000256" key="1">
    <source>
        <dbReference type="ARBA" id="ARBA00004571"/>
    </source>
</evidence>
<dbReference type="RefSeq" id="WP_006004838.1">
    <property type="nucleotide sequence ID" value="NZ_BAET01000013.1"/>
</dbReference>
<proteinExistence type="inferred from homology"/>
<dbReference type="Proteomes" id="UP000053586">
    <property type="component" value="Unassembled WGS sequence"/>
</dbReference>
<organism evidence="14 15">
    <name type="scientific">Glaciecola punicea ACAM 611</name>
    <dbReference type="NCBI Taxonomy" id="1121923"/>
    <lineage>
        <taxon>Bacteria</taxon>
        <taxon>Pseudomonadati</taxon>
        <taxon>Pseudomonadota</taxon>
        <taxon>Gammaproteobacteria</taxon>
        <taxon>Alteromonadales</taxon>
        <taxon>Alteromonadaceae</taxon>
        <taxon>Glaciecola</taxon>
    </lineage>
</organism>
<evidence type="ECO:0000256" key="5">
    <source>
        <dbReference type="ARBA" id="ARBA00022692"/>
    </source>
</evidence>
<evidence type="ECO:0000256" key="6">
    <source>
        <dbReference type="ARBA" id="ARBA00023004"/>
    </source>
</evidence>
<accession>H5TBC6</accession>
<evidence type="ECO:0000256" key="2">
    <source>
        <dbReference type="ARBA" id="ARBA00022448"/>
    </source>
</evidence>
<dbReference type="GO" id="GO:0009279">
    <property type="term" value="C:cell outer membrane"/>
    <property type="evidence" value="ECO:0007669"/>
    <property type="project" value="UniProtKB-SubCell"/>
</dbReference>
<dbReference type="AlphaFoldDB" id="H5TBC6"/>
<keyword evidence="15" id="KW-1185">Reference proteome</keyword>
<keyword evidence="10 11" id="KW-0998">Cell outer membrane</keyword>
<comment type="caution">
    <text evidence="14">The sequence shown here is derived from an EMBL/GenBank/DDBJ whole genome shotgun (WGS) entry which is preliminary data.</text>
</comment>
<feature type="chain" id="PRO_5003597900" description="TonB-dependent receptor plug domain-containing protein" evidence="12">
    <location>
        <begin position="30"/>
        <end position="709"/>
    </location>
</feature>
<name>H5TBC6_9ALTE</name>
<dbReference type="InterPro" id="IPR039426">
    <property type="entry name" value="TonB-dep_rcpt-like"/>
</dbReference>
<evidence type="ECO:0000256" key="4">
    <source>
        <dbReference type="ARBA" id="ARBA00022496"/>
    </source>
</evidence>
<dbReference type="PROSITE" id="PS52016">
    <property type="entry name" value="TONB_DEPENDENT_REC_3"/>
    <property type="match status" value="1"/>
</dbReference>
<comment type="similarity">
    <text evidence="11">Belongs to the TonB-dependent receptor family.</text>
</comment>
<gene>
    <name evidence="14" type="ORF">GPUN_1482</name>
</gene>
<keyword evidence="9 11" id="KW-0472">Membrane</keyword>